<dbReference type="EMBL" id="SLXQ01000036">
    <property type="protein sequence ID" value="TCP38826.1"/>
    <property type="molecule type" value="Genomic_DNA"/>
</dbReference>
<feature type="transmembrane region" description="Helical" evidence="2">
    <location>
        <begin position="278"/>
        <end position="309"/>
    </location>
</feature>
<evidence type="ECO:0000256" key="2">
    <source>
        <dbReference type="SAM" id="Phobius"/>
    </source>
</evidence>
<accession>A0A4V2SQF7</accession>
<name>A0A4V2SQF7_9PSEU</name>
<keyword evidence="2" id="KW-1133">Transmembrane helix</keyword>
<keyword evidence="2" id="KW-0472">Membrane</keyword>
<dbReference type="Proteomes" id="UP000294911">
    <property type="component" value="Unassembled WGS sequence"/>
</dbReference>
<dbReference type="RefSeq" id="WP_207894886.1">
    <property type="nucleotide sequence ID" value="NZ_SLXQ01000036.1"/>
</dbReference>
<feature type="transmembrane region" description="Helical" evidence="2">
    <location>
        <begin position="238"/>
        <end position="258"/>
    </location>
</feature>
<evidence type="ECO:0000313" key="4">
    <source>
        <dbReference type="Proteomes" id="UP000294911"/>
    </source>
</evidence>
<feature type="transmembrane region" description="Helical" evidence="2">
    <location>
        <begin position="329"/>
        <end position="349"/>
    </location>
</feature>
<evidence type="ECO:0000256" key="1">
    <source>
        <dbReference type="SAM" id="MobiDB-lite"/>
    </source>
</evidence>
<keyword evidence="2" id="KW-0812">Transmembrane</keyword>
<protein>
    <submittedName>
        <fullName evidence="3">Uncharacterized protein</fullName>
    </submittedName>
</protein>
<evidence type="ECO:0000313" key="3">
    <source>
        <dbReference type="EMBL" id="TCP38826.1"/>
    </source>
</evidence>
<comment type="caution">
    <text evidence="3">The sequence shown here is derived from an EMBL/GenBank/DDBJ whole genome shotgun (WGS) entry which is preliminary data.</text>
</comment>
<feature type="transmembrane region" description="Helical" evidence="2">
    <location>
        <begin position="205"/>
        <end position="226"/>
    </location>
</feature>
<keyword evidence="4" id="KW-1185">Reference proteome</keyword>
<dbReference type="AlphaFoldDB" id="A0A4V2SQF7"/>
<gene>
    <name evidence="3" type="ORF">EV191_1362</name>
</gene>
<proteinExistence type="predicted"/>
<organism evidence="3 4">
    <name type="scientific">Tamaricihabitans halophyticus</name>
    <dbReference type="NCBI Taxonomy" id="1262583"/>
    <lineage>
        <taxon>Bacteria</taxon>
        <taxon>Bacillati</taxon>
        <taxon>Actinomycetota</taxon>
        <taxon>Actinomycetes</taxon>
        <taxon>Pseudonocardiales</taxon>
        <taxon>Pseudonocardiaceae</taxon>
        <taxon>Tamaricihabitans</taxon>
    </lineage>
</organism>
<reference evidence="3 4" key="1">
    <citation type="submission" date="2019-03" db="EMBL/GenBank/DDBJ databases">
        <title>Genomic Encyclopedia of Type Strains, Phase IV (KMG-IV): sequencing the most valuable type-strain genomes for metagenomic binning, comparative biology and taxonomic classification.</title>
        <authorList>
            <person name="Goeker M."/>
        </authorList>
    </citation>
    <scope>NUCLEOTIDE SEQUENCE [LARGE SCALE GENOMIC DNA]</scope>
    <source>
        <strain evidence="3 4">DSM 45765</strain>
    </source>
</reference>
<feature type="region of interest" description="Disordered" evidence="1">
    <location>
        <begin position="1"/>
        <end position="22"/>
    </location>
</feature>
<sequence length="378" mass="40311">MATQGGAATDAPTVTLGLLGDPGLPNELSDNLAEQLPDLLEHETDGRARWRVETASQQLTLDEHGRLPSVEIGQHAMAEHRWDLVILVTELPRRAGTQPIVSDYGLATGVGLVSLPALGAMGLRRQARKVIVHQVAEHLIDKPLGDGGDGHGQGPRAHRALGPGAPVQHIDSTDEGIDTHLALTGTRGRLRLLAGMVRANRPWRLVPSLSPAIAGAAAGAAFGVFYSNIWQLADAFSGWRLTLVNVLAVLAMIAWLIIDNSLWERPSGRQLREEAALYNAATTLTISIGVLCMYSLLFVVTLISALVVIPPDYLTSTLKHPSGFSEFAIVAWLSASMGTIAGALGSGLASEDAVRQAAYSKREQERRQSLRAQDQGAP</sequence>